<name>A0A1H2GYL5_9GAMM</name>
<accession>A0A1H2GYL5</accession>
<gene>
    <name evidence="1" type="ORF">SAMN05216210_2628</name>
</gene>
<evidence type="ECO:0000313" key="2">
    <source>
        <dbReference type="Proteomes" id="UP000243924"/>
    </source>
</evidence>
<proteinExistence type="predicted"/>
<evidence type="ECO:0000313" key="1">
    <source>
        <dbReference type="EMBL" id="SDU24418.1"/>
    </source>
</evidence>
<sequence>MLDTILLLLLGLVLAVPLFMNIVGPFIVWKTQKIPTDVQFEPIDDGDFAEVCSGEFIFYDDAIRELGFSEVGASSMHDTHTDSYFRLYWHSGLKVAGMVVCIDALNQPVMTYCEFSQKYTDDSILDVSNSPRPEGYPDLPVKRSFRFPGVSDVNQLLSYHSQLRQRLKNNMQPVDYPVEQGFTEIERFFRRESDALLAKGLLHPEVGADGKRTLTLRGALTMTWRAVLPGRAIWGFITERRGRKILQEG</sequence>
<reference evidence="2" key="1">
    <citation type="submission" date="2016-10" db="EMBL/GenBank/DDBJ databases">
        <authorList>
            <person name="Varghese N."/>
            <person name="Submissions S."/>
        </authorList>
    </citation>
    <scope>NUCLEOTIDE SEQUENCE [LARGE SCALE GENOMIC DNA]</scope>
    <source>
        <strain evidence="2">CECT 8338</strain>
    </source>
</reference>
<dbReference type="EMBL" id="LT629787">
    <property type="protein sequence ID" value="SDU24418.1"/>
    <property type="molecule type" value="Genomic_DNA"/>
</dbReference>
<dbReference type="Proteomes" id="UP000243924">
    <property type="component" value="Chromosome I"/>
</dbReference>
<dbReference type="OrthoDB" id="6866240at2"/>
<dbReference type="AlphaFoldDB" id="A0A1H2GYL5"/>
<protein>
    <submittedName>
        <fullName evidence="1">Uncharacterized protein</fullName>
    </submittedName>
</protein>
<dbReference type="STRING" id="1434072.SAMN05216210_2628"/>
<dbReference type="RefSeq" id="WP_092387595.1">
    <property type="nucleotide sequence ID" value="NZ_LT629787.1"/>
</dbReference>
<organism evidence="1 2">
    <name type="scientific">Halopseudomonas salegens</name>
    <dbReference type="NCBI Taxonomy" id="1434072"/>
    <lineage>
        <taxon>Bacteria</taxon>
        <taxon>Pseudomonadati</taxon>
        <taxon>Pseudomonadota</taxon>
        <taxon>Gammaproteobacteria</taxon>
        <taxon>Pseudomonadales</taxon>
        <taxon>Pseudomonadaceae</taxon>
        <taxon>Halopseudomonas</taxon>
    </lineage>
</organism>
<keyword evidence="2" id="KW-1185">Reference proteome</keyword>